<organism evidence="2 3">
    <name type="scientific">Drosophila mojavensis</name>
    <name type="common">Fruit fly</name>
    <dbReference type="NCBI Taxonomy" id="7230"/>
    <lineage>
        <taxon>Eukaryota</taxon>
        <taxon>Metazoa</taxon>
        <taxon>Ecdysozoa</taxon>
        <taxon>Arthropoda</taxon>
        <taxon>Hexapoda</taxon>
        <taxon>Insecta</taxon>
        <taxon>Pterygota</taxon>
        <taxon>Neoptera</taxon>
        <taxon>Endopterygota</taxon>
        <taxon>Diptera</taxon>
        <taxon>Brachycera</taxon>
        <taxon>Muscomorpha</taxon>
        <taxon>Ephydroidea</taxon>
        <taxon>Drosophilidae</taxon>
        <taxon>Drosophila</taxon>
    </lineage>
</organism>
<dbReference type="AlphaFoldDB" id="B4KCB0"/>
<keyword evidence="3" id="KW-1185">Reference proteome</keyword>
<dbReference type="eggNOG" id="ENOG502T8EZ">
    <property type="taxonomic scope" value="Eukaryota"/>
</dbReference>
<feature type="region of interest" description="Disordered" evidence="1">
    <location>
        <begin position="189"/>
        <end position="227"/>
    </location>
</feature>
<name>B4KCB0_DROMO</name>
<dbReference type="HOGENOM" id="CLU_1186090_0_0_1"/>
<reference evidence="2 3" key="1">
    <citation type="journal article" date="2007" name="Nature">
        <title>Evolution of genes and genomes on the Drosophila phylogeny.</title>
        <authorList>
            <consortium name="Drosophila 12 Genomes Consortium"/>
            <person name="Clark A.G."/>
            <person name="Eisen M.B."/>
            <person name="Smith D.R."/>
            <person name="Bergman C.M."/>
            <person name="Oliver B."/>
            <person name="Markow T.A."/>
            <person name="Kaufman T.C."/>
            <person name="Kellis M."/>
            <person name="Gelbart W."/>
            <person name="Iyer V.N."/>
            <person name="Pollard D.A."/>
            <person name="Sackton T.B."/>
            <person name="Larracuente A.M."/>
            <person name="Singh N.D."/>
            <person name="Abad J.P."/>
            <person name="Abt D.N."/>
            <person name="Adryan B."/>
            <person name="Aguade M."/>
            <person name="Akashi H."/>
            <person name="Anderson W.W."/>
            <person name="Aquadro C.F."/>
            <person name="Ardell D.H."/>
            <person name="Arguello R."/>
            <person name="Artieri C.G."/>
            <person name="Barbash D.A."/>
            <person name="Barker D."/>
            <person name="Barsanti P."/>
            <person name="Batterham P."/>
            <person name="Batzoglou S."/>
            <person name="Begun D."/>
            <person name="Bhutkar A."/>
            <person name="Blanco E."/>
            <person name="Bosak S.A."/>
            <person name="Bradley R.K."/>
            <person name="Brand A.D."/>
            <person name="Brent M.R."/>
            <person name="Brooks A.N."/>
            <person name="Brown R.H."/>
            <person name="Butlin R.K."/>
            <person name="Caggese C."/>
            <person name="Calvi B.R."/>
            <person name="Bernardo de Carvalho A."/>
            <person name="Caspi A."/>
            <person name="Castrezana S."/>
            <person name="Celniker S.E."/>
            <person name="Chang J.L."/>
            <person name="Chapple C."/>
            <person name="Chatterji S."/>
            <person name="Chinwalla A."/>
            <person name="Civetta A."/>
            <person name="Clifton S.W."/>
            <person name="Comeron J.M."/>
            <person name="Costello J.C."/>
            <person name="Coyne J.A."/>
            <person name="Daub J."/>
            <person name="David R.G."/>
            <person name="Delcher A.L."/>
            <person name="Delehaunty K."/>
            <person name="Do C.B."/>
            <person name="Ebling H."/>
            <person name="Edwards K."/>
            <person name="Eickbush T."/>
            <person name="Evans J.D."/>
            <person name="Filipski A."/>
            <person name="Findeiss S."/>
            <person name="Freyhult E."/>
            <person name="Fulton L."/>
            <person name="Fulton R."/>
            <person name="Garcia A.C."/>
            <person name="Gardiner A."/>
            <person name="Garfield D.A."/>
            <person name="Garvin B.E."/>
            <person name="Gibson G."/>
            <person name="Gilbert D."/>
            <person name="Gnerre S."/>
            <person name="Godfrey J."/>
            <person name="Good R."/>
            <person name="Gotea V."/>
            <person name="Gravely B."/>
            <person name="Greenberg A.J."/>
            <person name="Griffiths-Jones S."/>
            <person name="Gross S."/>
            <person name="Guigo R."/>
            <person name="Gustafson E.A."/>
            <person name="Haerty W."/>
            <person name="Hahn M.W."/>
            <person name="Halligan D.L."/>
            <person name="Halpern A.L."/>
            <person name="Halter G.M."/>
            <person name="Han M.V."/>
            <person name="Heger A."/>
            <person name="Hillier L."/>
            <person name="Hinrichs A.S."/>
            <person name="Holmes I."/>
            <person name="Hoskins R.A."/>
            <person name="Hubisz M.J."/>
            <person name="Hultmark D."/>
            <person name="Huntley M.A."/>
            <person name="Jaffe D.B."/>
            <person name="Jagadeeshan S."/>
            <person name="Jeck W.R."/>
            <person name="Johnson J."/>
            <person name="Jones C.D."/>
            <person name="Jordan W.C."/>
            <person name="Karpen G.H."/>
            <person name="Kataoka E."/>
            <person name="Keightley P.D."/>
            <person name="Kheradpour P."/>
            <person name="Kirkness E.F."/>
            <person name="Koerich L.B."/>
            <person name="Kristiansen K."/>
            <person name="Kudrna D."/>
            <person name="Kulathinal R.J."/>
            <person name="Kumar S."/>
            <person name="Kwok R."/>
            <person name="Lander E."/>
            <person name="Langley C.H."/>
            <person name="Lapoint R."/>
            <person name="Lazzaro B.P."/>
            <person name="Lee S.J."/>
            <person name="Levesque L."/>
            <person name="Li R."/>
            <person name="Lin C.F."/>
            <person name="Lin M.F."/>
            <person name="Lindblad-Toh K."/>
            <person name="Llopart A."/>
            <person name="Long M."/>
            <person name="Low L."/>
            <person name="Lozovsky E."/>
            <person name="Lu J."/>
            <person name="Luo M."/>
            <person name="Machado C.A."/>
            <person name="Makalowski W."/>
            <person name="Marzo M."/>
            <person name="Matsuda M."/>
            <person name="Matzkin L."/>
            <person name="McAllister B."/>
            <person name="McBride C.S."/>
            <person name="McKernan B."/>
            <person name="McKernan K."/>
            <person name="Mendez-Lago M."/>
            <person name="Minx P."/>
            <person name="Mollenhauer M.U."/>
            <person name="Montooth K."/>
            <person name="Mount S.M."/>
            <person name="Mu X."/>
            <person name="Myers E."/>
            <person name="Negre B."/>
            <person name="Newfeld S."/>
            <person name="Nielsen R."/>
            <person name="Noor M.A."/>
            <person name="O'Grady P."/>
            <person name="Pachter L."/>
            <person name="Papaceit M."/>
            <person name="Parisi M.J."/>
            <person name="Parisi M."/>
            <person name="Parts L."/>
            <person name="Pedersen J.S."/>
            <person name="Pesole G."/>
            <person name="Phillippy A.M."/>
            <person name="Ponting C.P."/>
            <person name="Pop M."/>
            <person name="Porcelli D."/>
            <person name="Powell J.R."/>
            <person name="Prohaska S."/>
            <person name="Pruitt K."/>
            <person name="Puig M."/>
            <person name="Quesneville H."/>
            <person name="Ram K.R."/>
            <person name="Rand D."/>
            <person name="Rasmussen M.D."/>
            <person name="Reed L.K."/>
            <person name="Reenan R."/>
            <person name="Reily A."/>
            <person name="Remington K.A."/>
            <person name="Rieger T.T."/>
            <person name="Ritchie M.G."/>
            <person name="Robin C."/>
            <person name="Rogers Y.H."/>
            <person name="Rohde C."/>
            <person name="Rozas J."/>
            <person name="Rubenfield M.J."/>
            <person name="Ruiz A."/>
            <person name="Russo S."/>
            <person name="Salzberg S.L."/>
            <person name="Sanchez-Gracia A."/>
            <person name="Saranga D.J."/>
            <person name="Sato H."/>
            <person name="Schaeffer S.W."/>
            <person name="Schatz M.C."/>
            <person name="Schlenke T."/>
            <person name="Schwartz R."/>
            <person name="Segarra C."/>
            <person name="Singh R.S."/>
            <person name="Sirot L."/>
            <person name="Sirota M."/>
            <person name="Sisneros N.B."/>
            <person name="Smith C.D."/>
            <person name="Smith T.F."/>
            <person name="Spieth J."/>
            <person name="Stage D.E."/>
            <person name="Stark A."/>
            <person name="Stephan W."/>
            <person name="Strausberg R.L."/>
            <person name="Strempel S."/>
            <person name="Sturgill D."/>
            <person name="Sutton G."/>
            <person name="Sutton G.G."/>
            <person name="Tao W."/>
            <person name="Teichmann S."/>
            <person name="Tobari Y.N."/>
            <person name="Tomimura Y."/>
            <person name="Tsolas J.M."/>
            <person name="Valente V.L."/>
            <person name="Venter E."/>
            <person name="Venter J.C."/>
            <person name="Vicario S."/>
            <person name="Vieira F.G."/>
            <person name="Vilella A.J."/>
            <person name="Villasante A."/>
            <person name="Walenz B."/>
            <person name="Wang J."/>
            <person name="Wasserman M."/>
            <person name="Watts T."/>
            <person name="Wilson D."/>
            <person name="Wilson R.K."/>
            <person name="Wing R.A."/>
            <person name="Wolfner M.F."/>
            <person name="Wong A."/>
            <person name="Wong G.K."/>
            <person name="Wu C.I."/>
            <person name="Wu G."/>
            <person name="Yamamoto D."/>
            <person name="Yang H.P."/>
            <person name="Yang S.P."/>
            <person name="Yorke J.A."/>
            <person name="Yoshida K."/>
            <person name="Zdobnov E."/>
            <person name="Zhang P."/>
            <person name="Zhang Y."/>
            <person name="Zimin A.V."/>
            <person name="Baldwin J."/>
            <person name="Abdouelleil A."/>
            <person name="Abdulkadir J."/>
            <person name="Abebe A."/>
            <person name="Abera B."/>
            <person name="Abreu J."/>
            <person name="Acer S.C."/>
            <person name="Aftuck L."/>
            <person name="Alexander A."/>
            <person name="An P."/>
            <person name="Anderson E."/>
            <person name="Anderson S."/>
            <person name="Arachi H."/>
            <person name="Azer M."/>
            <person name="Bachantsang P."/>
            <person name="Barry A."/>
            <person name="Bayul T."/>
            <person name="Berlin A."/>
            <person name="Bessette D."/>
            <person name="Bloom T."/>
            <person name="Blye J."/>
            <person name="Boguslavskiy L."/>
            <person name="Bonnet C."/>
            <person name="Boukhgalter B."/>
            <person name="Bourzgui I."/>
            <person name="Brown A."/>
            <person name="Cahill P."/>
            <person name="Channer S."/>
            <person name="Cheshatsang Y."/>
            <person name="Chuda L."/>
            <person name="Citroen M."/>
            <person name="Collymore A."/>
            <person name="Cooke P."/>
            <person name="Costello M."/>
            <person name="D'Aco K."/>
            <person name="Daza R."/>
            <person name="De Haan G."/>
            <person name="DeGray S."/>
            <person name="DeMaso C."/>
            <person name="Dhargay N."/>
            <person name="Dooley K."/>
            <person name="Dooley E."/>
            <person name="Doricent M."/>
            <person name="Dorje P."/>
            <person name="Dorjee K."/>
            <person name="Dupes A."/>
            <person name="Elong R."/>
            <person name="Falk J."/>
            <person name="Farina A."/>
            <person name="Faro S."/>
            <person name="Ferguson D."/>
            <person name="Fisher S."/>
            <person name="Foley C.D."/>
            <person name="Franke A."/>
            <person name="Friedrich D."/>
            <person name="Gadbois L."/>
            <person name="Gearin G."/>
            <person name="Gearin C.R."/>
            <person name="Giannoukos G."/>
            <person name="Goode T."/>
            <person name="Graham J."/>
            <person name="Grandbois E."/>
            <person name="Grewal S."/>
            <person name="Gyaltsen K."/>
            <person name="Hafez N."/>
            <person name="Hagos B."/>
            <person name="Hall J."/>
            <person name="Henson C."/>
            <person name="Hollinger A."/>
            <person name="Honan T."/>
            <person name="Huard M.D."/>
            <person name="Hughes L."/>
            <person name="Hurhula B."/>
            <person name="Husby M.E."/>
            <person name="Kamat A."/>
            <person name="Kanga B."/>
            <person name="Kashin S."/>
            <person name="Khazanovich D."/>
            <person name="Kisner P."/>
            <person name="Lance K."/>
            <person name="Lara M."/>
            <person name="Lee W."/>
            <person name="Lennon N."/>
            <person name="Letendre F."/>
            <person name="LeVine R."/>
            <person name="Lipovsky A."/>
            <person name="Liu X."/>
            <person name="Liu J."/>
            <person name="Liu S."/>
            <person name="Lokyitsang T."/>
            <person name="Lokyitsang Y."/>
            <person name="Lubonja R."/>
            <person name="Lui A."/>
            <person name="MacDonald P."/>
            <person name="Magnisalis V."/>
            <person name="Maru K."/>
            <person name="Matthews C."/>
            <person name="McCusker W."/>
            <person name="McDonough S."/>
            <person name="Mehta T."/>
            <person name="Meldrim J."/>
            <person name="Meneus L."/>
            <person name="Mihai O."/>
            <person name="Mihalev A."/>
            <person name="Mihova T."/>
            <person name="Mittelman R."/>
            <person name="Mlenga V."/>
            <person name="Montmayeur A."/>
            <person name="Mulrain L."/>
            <person name="Navidi A."/>
            <person name="Naylor J."/>
            <person name="Negash T."/>
            <person name="Nguyen T."/>
            <person name="Nguyen N."/>
            <person name="Nicol R."/>
            <person name="Norbu C."/>
            <person name="Norbu N."/>
            <person name="Novod N."/>
            <person name="O'Neill B."/>
            <person name="Osman S."/>
            <person name="Markiewicz E."/>
            <person name="Oyono O.L."/>
            <person name="Patti C."/>
            <person name="Phunkhang P."/>
            <person name="Pierre F."/>
            <person name="Priest M."/>
            <person name="Raghuraman S."/>
            <person name="Rege F."/>
            <person name="Reyes R."/>
            <person name="Rise C."/>
            <person name="Rogov P."/>
            <person name="Ross K."/>
            <person name="Ryan E."/>
            <person name="Settipalli S."/>
            <person name="Shea T."/>
            <person name="Sherpa N."/>
            <person name="Shi L."/>
            <person name="Shih D."/>
            <person name="Sparrow T."/>
            <person name="Spaulding J."/>
            <person name="Stalker J."/>
            <person name="Stange-Thomann N."/>
            <person name="Stavropoulos S."/>
            <person name="Stone C."/>
            <person name="Strader C."/>
            <person name="Tesfaye S."/>
            <person name="Thomson T."/>
            <person name="Thoulutsang Y."/>
            <person name="Thoulutsang D."/>
            <person name="Topham K."/>
            <person name="Topping I."/>
            <person name="Tsamla T."/>
            <person name="Vassiliev H."/>
            <person name="Vo A."/>
            <person name="Wangchuk T."/>
            <person name="Wangdi T."/>
            <person name="Weiand M."/>
            <person name="Wilkinson J."/>
            <person name="Wilson A."/>
            <person name="Yadav S."/>
            <person name="Young G."/>
            <person name="Yu Q."/>
            <person name="Zembek L."/>
            <person name="Zhong D."/>
            <person name="Zimmer A."/>
            <person name="Zwirko Z."/>
            <person name="Jaffe D.B."/>
            <person name="Alvarez P."/>
            <person name="Brockman W."/>
            <person name="Butler J."/>
            <person name="Chin C."/>
            <person name="Gnerre S."/>
            <person name="Grabherr M."/>
            <person name="Kleber M."/>
            <person name="Mauceli E."/>
            <person name="MacCallum I."/>
        </authorList>
    </citation>
    <scope>NUCLEOTIDE SEQUENCE [LARGE SCALE GENOMIC DNA]</scope>
    <source>
        <strain evidence="3">Tucson 15081-1352.22</strain>
    </source>
</reference>
<dbReference type="Proteomes" id="UP000009192">
    <property type="component" value="Unassembled WGS sequence"/>
</dbReference>
<evidence type="ECO:0000313" key="2">
    <source>
        <dbReference type="EMBL" id="EDW13719.2"/>
    </source>
</evidence>
<dbReference type="KEGG" id="dmo:Dmoj_GI23867"/>
<proteinExistence type="predicted"/>
<gene>
    <name evidence="2" type="primary">Dmoj\GI23867</name>
    <name evidence="2" type="ORF">Dmoj_GI23867</name>
</gene>
<accession>B4KCB0</accession>
<dbReference type="OrthoDB" id="7963628at2759"/>
<feature type="region of interest" description="Disordered" evidence="1">
    <location>
        <begin position="1"/>
        <end position="23"/>
    </location>
</feature>
<evidence type="ECO:0000313" key="3">
    <source>
        <dbReference type="Proteomes" id="UP000009192"/>
    </source>
</evidence>
<evidence type="ECO:0000256" key="1">
    <source>
        <dbReference type="SAM" id="MobiDB-lite"/>
    </source>
</evidence>
<sequence>MSPTSDQPRQRPRPRPRPSSSPSTLLLVVVPLNISYGLYIRNNKAAPAKADASADSRNDEWGVFQNRLGLSQEKVELLKSQKDQLGTKQLLHRFILENPKYLSAKTTNSRKKSKSSKLAFNRLFRALAKNMKSAKSTFKTSLQFEMSDRPTKPLKRTRRKISVKMMTDLSTERVDQLLKMFYQKHNIEEPNFDSDAADQHTDTDNGDYSDIASDISPHTSMDRESDSDYEYDLFDDEGNADLIAKSHQNSEYGSFQDLILQAKRKQWELESEENKLHSPPDNDHFI</sequence>
<dbReference type="EMBL" id="CH933806">
    <property type="protein sequence ID" value="EDW13719.2"/>
    <property type="molecule type" value="Genomic_DNA"/>
</dbReference>
<dbReference type="InParanoid" id="B4KCB0"/>
<protein>
    <submittedName>
        <fullName evidence="2">Uncharacterized protein</fullName>
    </submittedName>
</protein>